<dbReference type="GO" id="GO:0003700">
    <property type="term" value="F:DNA-binding transcription factor activity"/>
    <property type="evidence" value="ECO:0007669"/>
    <property type="project" value="TreeGrafter"/>
</dbReference>
<evidence type="ECO:0000313" key="6">
    <source>
        <dbReference type="EMBL" id="GEC84913.1"/>
    </source>
</evidence>
<dbReference type="Proteomes" id="UP000319986">
    <property type="component" value="Unassembled WGS sequence"/>
</dbReference>
<evidence type="ECO:0000313" key="7">
    <source>
        <dbReference type="Proteomes" id="UP000319986"/>
    </source>
</evidence>
<evidence type="ECO:0000256" key="1">
    <source>
        <dbReference type="ARBA" id="ARBA00023015"/>
    </source>
</evidence>
<dbReference type="InterPro" id="IPR009057">
    <property type="entry name" value="Homeodomain-like_sf"/>
</dbReference>
<dbReference type="PANTHER" id="PTHR30055:SF238">
    <property type="entry name" value="MYCOFACTOCIN BIOSYNTHESIS TRANSCRIPTIONAL REGULATOR MFTR-RELATED"/>
    <property type="match status" value="1"/>
</dbReference>
<dbReference type="Gene3D" id="1.10.357.10">
    <property type="entry name" value="Tetracycline Repressor, domain 2"/>
    <property type="match status" value="1"/>
</dbReference>
<evidence type="ECO:0000259" key="5">
    <source>
        <dbReference type="PROSITE" id="PS50977"/>
    </source>
</evidence>
<comment type="caution">
    <text evidence="6">The sequence shown here is derived from an EMBL/GenBank/DDBJ whole genome shotgun (WGS) entry which is preliminary data.</text>
</comment>
<dbReference type="PANTHER" id="PTHR30055">
    <property type="entry name" value="HTH-TYPE TRANSCRIPTIONAL REGULATOR RUTR"/>
    <property type="match status" value="1"/>
</dbReference>
<dbReference type="InterPro" id="IPR050109">
    <property type="entry name" value="HTH-type_TetR-like_transc_reg"/>
</dbReference>
<sequence>MPEQTHEPVLSLREQKKEETRRALSRAAAELLLAEGTENMTVAAIAEKAGVSTRTFHNYFPRREDALLLFIEDTLDDWCRQVEDAPEGEHPLDTMHRLIGDRLSDGTHPEGAPENPGTLLNLMTIGDHLSAVTGAKEKARVQHVADGLLEALYRRPGHGMSRQGVALLLISSLAAGALAVEPARQNSTGTECGSIPPWAWPSSGPQDAPSRLEESFRLLRAGFGG</sequence>
<evidence type="ECO:0000256" key="3">
    <source>
        <dbReference type="ARBA" id="ARBA00023163"/>
    </source>
</evidence>
<evidence type="ECO:0000256" key="2">
    <source>
        <dbReference type="ARBA" id="ARBA00023125"/>
    </source>
</evidence>
<feature type="domain" description="HTH tetR-type" evidence="5">
    <location>
        <begin position="18"/>
        <end position="78"/>
    </location>
</feature>
<accession>A0A4Y4C1H6</accession>
<gene>
    <name evidence="6" type="ORF">CVA01_02270</name>
</gene>
<dbReference type="GO" id="GO:0000976">
    <property type="term" value="F:transcription cis-regulatory region binding"/>
    <property type="evidence" value="ECO:0007669"/>
    <property type="project" value="TreeGrafter"/>
</dbReference>
<proteinExistence type="predicted"/>
<reference evidence="6 7" key="1">
    <citation type="submission" date="2019-06" db="EMBL/GenBank/DDBJ databases">
        <title>Whole genome shotgun sequence of Corynebacterium variabile NBRC 15286.</title>
        <authorList>
            <person name="Hosoyama A."/>
            <person name="Uohara A."/>
            <person name="Ohji S."/>
            <person name="Ichikawa N."/>
        </authorList>
    </citation>
    <scope>NUCLEOTIDE SEQUENCE [LARGE SCALE GENOMIC DNA]</scope>
    <source>
        <strain evidence="6 7">NBRC 15286</strain>
    </source>
</reference>
<dbReference type="InterPro" id="IPR001647">
    <property type="entry name" value="HTH_TetR"/>
</dbReference>
<protein>
    <recommendedName>
        <fullName evidence="5">HTH tetR-type domain-containing protein</fullName>
    </recommendedName>
</protein>
<dbReference type="SUPFAM" id="SSF46689">
    <property type="entry name" value="Homeodomain-like"/>
    <property type="match status" value="1"/>
</dbReference>
<dbReference type="Pfam" id="PF00440">
    <property type="entry name" value="TetR_N"/>
    <property type="match status" value="1"/>
</dbReference>
<organism evidence="6 7">
    <name type="scientific">Corynebacterium variabile</name>
    <dbReference type="NCBI Taxonomy" id="1727"/>
    <lineage>
        <taxon>Bacteria</taxon>
        <taxon>Bacillati</taxon>
        <taxon>Actinomycetota</taxon>
        <taxon>Actinomycetes</taxon>
        <taxon>Mycobacteriales</taxon>
        <taxon>Corynebacteriaceae</taxon>
        <taxon>Corynebacterium</taxon>
    </lineage>
</organism>
<evidence type="ECO:0000256" key="4">
    <source>
        <dbReference type="PROSITE-ProRule" id="PRU00335"/>
    </source>
</evidence>
<keyword evidence="1" id="KW-0805">Transcription regulation</keyword>
<dbReference type="EMBL" id="BJNT01000003">
    <property type="protein sequence ID" value="GEC84913.1"/>
    <property type="molecule type" value="Genomic_DNA"/>
</dbReference>
<dbReference type="PROSITE" id="PS50977">
    <property type="entry name" value="HTH_TETR_2"/>
    <property type="match status" value="1"/>
</dbReference>
<dbReference type="AlphaFoldDB" id="A0A4Y4C1H6"/>
<keyword evidence="3" id="KW-0804">Transcription</keyword>
<name>A0A4Y4C1H6_9CORY</name>
<keyword evidence="2 4" id="KW-0238">DNA-binding</keyword>
<feature type="DNA-binding region" description="H-T-H motif" evidence="4">
    <location>
        <begin position="41"/>
        <end position="60"/>
    </location>
</feature>